<evidence type="ECO:0000256" key="10">
    <source>
        <dbReference type="ARBA" id="ARBA00023136"/>
    </source>
</evidence>
<keyword evidence="5 12" id="KW-0812">Transmembrane</keyword>
<feature type="transmembrane region" description="Helical" evidence="12">
    <location>
        <begin position="276"/>
        <end position="297"/>
    </location>
</feature>
<dbReference type="GO" id="GO:0005243">
    <property type="term" value="F:gap junction channel activity"/>
    <property type="evidence" value="ECO:0007669"/>
    <property type="project" value="TreeGrafter"/>
</dbReference>
<feature type="transmembrane region" description="Helical" evidence="12">
    <location>
        <begin position="21"/>
        <end position="44"/>
    </location>
</feature>
<dbReference type="GO" id="GO:0005886">
    <property type="term" value="C:plasma membrane"/>
    <property type="evidence" value="ECO:0007669"/>
    <property type="project" value="UniProtKB-SubCell"/>
</dbReference>
<keyword evidence="10 12" id="KW-0472">Membrane</keyword>
<dbReference type="GO" id="GO:0005921">
    <property type="term" value="C:gap junction"/>
    <property type="evidence" value="ECO:0007669"/>
    <property type="project" value="UniProtKB-SubCell"/>
</dbReference>
<name>A0A226EUL8_FOLCA</name>
<evidence type="ECO:0000313" key="14">
    <source>
        <dbReference type="Proteomes" id="UP000198287"/>
    </source>
</evidence>
<feature type="transmembrane region" description="Helical" evidence="12">
    <location>
        <begin position="116"/>
        <end position="138"/>
    </location>
</feature>
<evidence type="ECO:0000256" key="9">
    <source>
        <dbReference type="ARBA" id="ARBA00023065"/>
    </source>
</evidence>
<dbReference type="PROSITE" id="PS51013">
    <property type="entry name" value="PANNEXIN"/>
    <property type="match status" value="1"/>
</dbReference>
<dbReference type="GO" id="GO:0007602">
    <property type="term" value="P:phototransduction"/>
    <property type="evidence" value="ECO:0007669"/>
    <property type="project" value="TreeGrafter"/>
</dbReference>
<accession>A0A226EUL8</accession>
<evidence type="ECO:0000256" key="5">
    <source>
        <dbReference type="ARBA" id="ARBA00022692"/>
    </source>
</evidence>
<keyword evidence="4" id="KW-1003">Cell membrane</keyword>
<gene>
    <name evidence="12" type="primary">inx</name>
    <name evidence="13" type="ORF">Fcan01_04388</name>
</gene>
<dbReference type="OrthoDB" id="5867527at2759"/>
<dbReference type="PANTHER" id="PTHR11893:SF41">
    <property type="entry name" value="INNEXIN INX2"/>
    <property type="match status" value="1"/>
</dbReference>
<dbReference type="GO" id="GO:0034220">
    <property type="term" value="P:monoatomic ion transmembrane transport"/>
    <property type="evidence" value="ECO:0007669"/>
    <property type="project" value="UniProtKB-KW"/>
</dbReference>
<dbReference type="AlphaFoldDB" id="A0A226EUL8"/>
<dbReference type="EMBL" id="LNIX01000002">
    <property type="protein sequence ID" value="OXA60920.1"/>
    <property type="molecule type" value="Genomic_DNA"/>
</dbReference>
<keyword evidence="3 12" id="KW-0813">Transport</keyword>
<evidence type="ECO:0000256" key="11">
    <source>
        <dbReference type="ARBA" id="ARBA00023303"/>
    </source>
</evidence>
<keyword evidence="9 12" id="KW-0406">Ion transport</keyword>
<keyword evidence="8 12" id="KW-1133">Transmembrane helix</keyword>
<evidence type="ECO:0000256" key="4">
    <source>
        <dbReference type="ARBA" id="ARBA00022475"/>
    </source>
</evidence>
<dbReference type="Proteomes" id="UP000198287">
    <property type="component" value="Unassembled WGS sequence"/>
</dbReference>
<dbReference type="PANTHER" id="PTHR11893">
    <property type="entry name" value="INNEXIN"/>
    <property type="match status" value="1"/>
</dbReference>
<protein>
    <recommendedName>
        <fullName evidence="12">Innexin</fullName>
    </recommendedName>
</protein>
<dbReference type="InterPro" id="IPR000990">
    <property type="entry name" value="Innexin"/>
</dbReference>
<keyword evidence="6" id="KW-0303">Gap junction</keyword>
<reference evidence="13 14" key="1">
    <citation type="submission" date="2015-12" db="EMBL/GenBank/DDBJ databases">
        <title>The genome of Folsomia candida.</title>
        <authorList>
            <person name="Faddeeva A."/>
            <person name="Derks M.F."/>
            <person name="Anvar Y."/>
            <person name="Smit S."/>
            <person name="Van Straalen N."/>
            <person name="Roelofs D."/>
        </authorList>
    </citation>
    <scope>NUCLEOTIDE SEQUENCE [LARGE SCALE GENOMIC DNA]</scope>
    <source>
        <strain evidence="13 14">VU population</strain>
        <tissue evidence="13">Whole body</tissue>
    </source>
</reference>
<evidence type="ECO:0000256" key="12">
    <source>
        <dbReference type="RuleBase" id="RU010713"/>
    </source>
</evidence>
<comment type="function">
    <text evidence="12">Structural component of the gap junctions.</text>
</comment>
<keyword evidence="14" id="KW-1185">Reference proteome</keyword>
<evidence type="ECO:0000256" key="3">
    <source>
        <dbReference type="ARBA" id="ARBA00022448"/>
    </source>
</evidence>
<keyword evidence="7" id="KW-0965">Cell junction</keyword>
<comment type="caution">
    <text evidence="12">Lacks conserved residue(s) required for the propagation of feature annotation.</text>
</comment>
<dbReference type="PRINTS" id="PR01262">
    <property type="entry name" value="INNEXIN"/>
</dbReference>
<keyword evidence="11 12" id="KW-0407">Ion channel</keyword>
<proteinExistence type="inferred from homology"/>
<evidence type="ECO:0000313" key="13">
    <source>
        <dbReference type="EMBL" id="OXA60920.1"/>
    </source>
</evidence>
<comment type="similarity">
    <text evidence="12">Belongs to the pannexin family.</text>
</comment>
<evidence type="ECO:0000256" key="2">
    <source>
        <dbReference type="ARBA" id="ARBA00004651"/>
    </source>
</evidence>
<evidence type="ECO:0000256" key="7">
    <source>
        <dbReference type="ARBA" id="ARBA00022949"/>
    </source>
</evidence>
<organism evidence="13 14">
    <name type="scientific">Folsomia candida</name>
    <name type="common">Springtail</name>
    <dbReference type="NCBI Taxonomy" id="158441"/>
    <lineage>
        <taxon>Eukaryota</taxon>
        <taxon>Metazoa</taxon>
        <taxon>Ecdysozoa</taxon>
        <taxon>Arthropoda</taxon>
        <taxon>Hexapoda</taxon>
        <taxon>Collembola</taxon>
        <taxon>Entomobryomorpha</taxon>
        <taxon>Isotomoidea</taxon>
        <taxon>Isotomidae</taxon>
        <taxon>Proisotominae</taxon>
        <taxon>Folsomia</taxon>
    </lineage>
</organism>
<dbReference type="STRING" id="158441.A0A226EUL8"/>
<comment type="caution">
    <text evidence="13">The sequence shown here is derived from an EMBL/GenBank/DDBJ whole genome shotgun (WGS) entry which is preliminary data.</text>
</comment>
<dbReference type="Pfam" id="PF00876">
    <property type="entry name" value="Innexin"/>
    <property type="match status" value="1"/>
</dbReference>
<comment type="subcellular location">
    <subcellularLocation>
        <location evidence="1">Cell junction</location>
        <location evidence="1">Gap junction</location>
    </subcellularLocation>
    <subcellularLocation>
        <location evidence="2 12">Cell membrane</location>
        <topology evidence="2 12">Multi-pass membrane protein</topology>
    </subcellularLocation>
</comment>
<evidence type="ECO:0000256" key="1">
    <source>
        <dbReference type="ARBA" id="ARBA00004610"/>
    </source>
</evidence>
<dbReference type="OMA" id="TIPNRLG"/>
<sequence>MFDIWKNLKELVRVNYRHVRTTNLVFTLHTKVTVVILVGLSILVTSRQYLGDPIDCISSADIKNIADKYCWIHSTFTRGRLDDDGKWGYEAVEESDVSPGIRPAVDGDDPRIYHTYYQWVWAVLFMQGGFFYIPYWIWKFCDRGRIKMLVADLNLRVLSDEEKVSKEKAAILRYFAPNRGHHTLYSFQYIGCEVLNFLNVIWQMYWTNVFLNYEFSNYGLNLFNLTQKRPYSRHDELARVFPVVTACRLSTGGPAFNSVEYDLLCILPINILNEKIYIFLWFWFLLLGLLSGINLIYRLITVCIPPLRARLLLRHVRMRKGYDLDDLKMSYGDFFLLYKLGENLNPIVFSELLQELVHHGTDDDEKKSLTKASILRKDSDPKQSINSIIERL</sequence>
<evidence type="ECO:0000256" key="6">
    <source>
        <dbReference type="ARBA" id="ARBA00022868"/>
    </source>
</evidence>
<evidence type="ECO:0000256" key="8">
    <source>
        <dbReference type="ARBA" id="ARBA00022989"/>
    </source>
</evidence>